<reference evidence="1" key="2">
    <citation type="journal article" date="2015" name="Data Brief">
        <title>Shoot transcriptome of the giant reed, Arundo donax.</title>
        <authorList>
            <person name="Barrero R.A."/>
            <person name="Guerrero F.D."/>
            <person name="Moolhuijzen P."/>
            <person name="Goolsby J.A."/>
            <person name="Tidwell J."/>
            <person name="Bellgard S.E."/>
            <person name="Bellgard M.I."/>
        </authorList>
    </citation>
    <scope>NUCLEOTIDE SEQUENCE</scope>
    <source>
        <tissue evidence="1">Shoot tissue taken approximately 20 cm above the soil surface</tissue>
    </source>
</reference>
<evidence type="ECO:0000313" key="1">
    <source>
        <dbReference type="EMBL" id="JAE26133.1"/>
    </source>
</evidence>
<sequence length="44" mass="5288">MFSFATVDSILLFKISIMHRELYENQFISIQAIVFLKLSSWYTR</sequence>
<dbReference type="EMBL" id="GBRH01171763">
    <property type="protein sequence ID" value="JAE26133.1"/>
    <property type="molecule type" value="Transcribed_RNA"/>
</dbReference>
<protein>
    <submittedName>
        <fullName evidence="1">Uncharacterized protein</fullName>
    </submittedName>
</protein>
<accession>A0A0A9GZW3</accession>
<reference evidence="1" key="1">
    <citation type="submission" date="2014-09" db="EMBL/GenBank/DDBJ databases">
        <authorList>
            <person name="Magalhaes I.L.F."/>
            <person name="Oliveira U."/>
            <person name="Santos F.R."/>
            <person name="Vidigal T.H.D.A."/>
            <person name="Brescovit A.D."/>
            <person name="Santos A.J."/>
        </authorList>
    </citation>
    <scope>NUCLEOTIDE SEQUENCE</scope>
    <source>
        <tissue evidence="1">Shoot tissue taken approximately 20 cm above the soil surface</tissue>
    </source>
</reference>
<organism evidence="1">
    <name type="scientific">Arundo donax</name>
    <name type="common">Giant reed</name>
    <name type="synonym">Donax arundinaceus</name>
    <dbReference type="NCBI Taxonomy" id="35708"/>
    <lineage>
        <taxon>Eukaryota</taxon>
        <taxon>Viridiplantae</taxon>
        <taxon>Streptophyta</taxon>
        <taxon>Embryophyta</taxon>
        <taxon>Tracheophyta</taxon>
        <taxon>Spermatophyta</taxon>
        <taxon>Magnoliopsida</taxon>
        <taxon>Liliopsida</taxon>
        <taxon>Poales</taxon>
        <taxon>Poaceae</taxon>
        <taxon>PACMAD clade</taxon>
        <taxon>Arundinoideae</taxon>
        <taxon>Arundineae</taxon>
        <taxon>Arundo</taxon>
    </lineage>
</organism>
<proteinExistence type="predicted"/>
<name>A0A0A9GZW3_ARUDO</name>
<dbReference type="AlphaFoldDB" id="A0A0A9GZW3"/>